<name>A0ABS2GP31_9FIRM</name>
<dbReference type="Gene3D" id="1.10.10.10">
    <property type="entry name" value="Winged helix-like DNA-binding domain superfamily/Winged helix DNA-binding domain"/>
    <property type="match status" value="1"/>
</dbReference>
<dbReference type="InterPro" id="IPR011991">
    <property type="entry name" value="ArsR-like_HTH"/>
</dbReference>
<dbReference type="CDD" id="cd00090">
    <property type="entry name" value="HTH_ARSR"/>
    <property type="match status" value="1"/>
</dbReference>
<evidence type="ECO:0000256" key="1">
    <source>
        <dbReference type="ARBA" id="ARBA00023015"/>
    </source>
</evidence>
<comment type="caution">
    <text evidence="5">The sequence shown here is derived from an EMBL/GenBank/DDBJ whole genome shotgun (WGS) entry which is preliminary data.</text>
</comment>
<keyword evidence="6" id="KW-1185">Reference proteome</keyword>
<dbReference type="PANTHER" id="PTHR33204">
    <property type="entry name" value="TRANSCRIPTIONAL REGULATOR, MARR FAMILY"/>
    <property type="match status" value="1"/>
</dbReference>
<evidence type="ECO:0000256" key="3">
    <source>
        <dbReference type="ARBA" id="ARBA00023163"/>
    </source>
</evidence>
<dbReference type="Proteomes" id="UP000724149">
    <property type="component" value="Unassembled WGS sequence"/>
</dbReference>
<dbReference type="Pfam" id="PF01638">
    <property type="entry name" value="HxlR"/>
    <property type="match status" value="1"/>
</dbReference>
<evidence type="ECO:0000313" key="6">
    <source>
        <dbReference type="Proteomes" id="UP000724149"/>
    </source>
</evidence>
<evidence type="ECO:0000259" key="4">
    <source>
        <dbReference type="PROSITE" id="PS51118"/>
    </source>
</evidence>
<organism evidence="5 6">
    <name type="scientific">Hydrogenoanaerobacterium saccharovorans</name>
    <dbReference type="NCBI Taxonomy" id="474960"/>
    <lineage>
        <taxon>Bacteria</taxon>
        <taxon>Bacillati</taxon>
        <taxon>Bacillota</taxon>
        <taxon>Clostridia</taxon>
        <taxon>Eubacteriales</taxon>
        <taxon>Oscillospiraceae</taxon>
        <taxon>Hydrogenoanaerobacterium</taxon>
    </lineage>
</organism>
<gene>
    <name evidence="5" type="ORF">H9X81_07760</name>
</gene>
<accession>A0ABS2GP31</accession>
<evidence type="ECO:0000256" key="2">
    <source>
        <dbReference type="ARBA" id="ARBA00023125"/>
    </source>
</evidence>
<sequence>MTEKGICPIQTVFGILGGKWKHRILLELHPGPMRYNQLAASIGTISYKVLTQQLRELEEDGLVCRKVYPEVPPRVEYALTEMGESIFVVFREMRRWGLECDPVHEPVCSHCWKCRGREENASGSADA</sequence>
<dbReference type="InterPro" id="IPR036390">
    <property type="entry name" value="WH_DNA-bd_sf"/>
</dbReference>
<evidence type="ECO:0000313" key="5">
    <source>
        <dbReference type="EMBL" id="MBM6923583.1"/>
    </source>
</evidence>
<dbReference type="SMART" id="SM00418">
    <property type="entry name" value="HTH_ARSR"/>
    <property type="match status" value="1"/>
</dbReference>
<dbReference type="PROSITE" id="PS51118">
    <property type="entry name" value="HTH_HXLR"/>
    <property type="match status" value="1"/>
</dbReference>
<dbReference type="RefSeq" id="WP_204721066.1">
    <property type="nucleotide sequence ID" value="NZ_JACSNR010000007.1"/>
</dbReference>
<keyword evidence="1" id="KW-0805">Transcription regulation</keyword>
<keyword evidence="3" id="KW-0804">Transcription</keyword>
<dbReference type="InterPro" id="IPR001845">
    <property type="entry name" value="HTH_ArsR_DNA-bd_dom"/>
</dbReference>
<dbReference type="PANTHER" id="PTHR33204:SF29">
    <property type="entry name" value="TRANSCRIPTIONAL REGULATOR"/>
    <property type="match status" value="1"/>
</dbReference>
<reference evidence="5 6" key="1">
    <citation type="journal article" date="2021" name="Sci. Rep.">
        <title>The distribution of antibiotic resistance genes in chicken gut microbiota commensals.</title>
        <authorList>
            <person name="Juricova H."/>
            <person name="Matiasovicova J."/>
            <person name="Kubasova T."/>
            <person name="Cejkova D."/>
            <person name="Rychlik I."/>
        </authorList>
    </citation>
    <scope>NUCLEOTIDE SEQUENCE [LARGE SCALE GENOMIC DNA]</scope>
    <source>
        <strain evidence="5 6">An564</strain>
    </source>
</reference>
<protein>
    <submittedName>
        <fullName evidence="5">Helix-turn-helix transcriptional regulator</fullName>
    </submittedName>
</protein>
<keyword evidence="2" id="KW-0238">DNA-binding</keyword>
<feature type="domain" description="HTH hxlR-type" evidence="4">
    <location>
        <begin position="7"/>
        <end position="105"/>
    </location>
</feature>
<proteinExistence type="predicted"/>
<dbReference type="InterPro" id="IPR036388">
    <property type="entry name" value="WH-like_DNA-bd_sf"/>
</dbReference>
<dbReference type="EMBL" id="JACSNR010000007">
    <property type="protein sequence ID" value="MBM6923583.1"/>
    <property type="molecule type" value="Genomic_DNA"/>
</dbReference>
<dbReference type="SUPFAM" id="SSF46785">
    <property type="entry name" value="Winged helix' DNA-binding domain"/>
    <property type="match status" value="1"/>
</dbReference>
<dbReference type="InterPro" id="IPR002577">
    <property type="entry name" value="HTH_HxlR"/>
</dbReference>